<feature type="transmembrane region" description="Helical" evidence="6">
    <location>
        <begin position="208"/>
        <end position="230"/>
    </location>
</feature>
<evidence type="ECO:0000313" key="8">
    <source>
        <dbReference type="EMBL" id="SIR64136.1"/>
    </source>
</evidence>
<dbReference type="InterPro" id="IPR050189">
    <property type="entry name" value="MFS_Efflux_Transporters"/>
</dbReference>
<dbReference type="EMBL" id="FTNT01000001">
    <property type="protein sequence ID" value="SIR64136.1"/>
    <property type="molecule type" value="Genomic_DNA"/>
</dbReference>
<evidence type="ECO:0000313" key="9">
    <source>
        <dbReference type="Proteomes" id="UP000186218"/>
    </source>
</evidence>
<comment type="subcellular location">
    <subcellularLocation>
        <location evidence="1">Cell membrane</location>
        <topology evidence="1">Multi-pass membrane protein</topology>
    </subcellularLocation>
</comment>
<sequence>MTTHQITSEIRRPATSVVPGAAVIAVTFGLARYGYGLLLPEMSNSLGLTPTVAGLISSGGYLVYLVANIGVVTITDRAGPRVAIGLACLAAATGMTVVALAGDPILLAVGVLVAGASAGLAFPPYAEVVDRRVDGSRRDSAWAAISSGTGWGVAIAGPIAIALGDHWRVAWLIFVGVTVIVGAMATVNAPGRATPTTRHRPRLSITWFLCPTSRPLLVSAVLVGLGSAVWWAFSVNAMRAGGLGETPARFAYAACGIAGIAASWSALLFRRTGLRRGYLGSVLALAVSVVVLPLATTGSTALVAAAAFGVLYPTVIAAQGIWSQQVFAEHPAAGLAAVNTALTIGTLCGPAVAGQLVGAFGYPFALTVAGLATAVALPFCPPTVRRRARLASHECRATPVREGL</sequence>
<dbReference type="GO" id="GO:0022857">
    <property type="term" value="F:transmembrane transporter activity"/>
    <property type="evidence" value="ECO:0007669"/>
    <property type="project" value="InterPro"/>
</dbReference>
<evidence type="ECO:0000256" key="2">
    <source>
        <dbReference type="ARBA" id="ARBA00022475"/>
    </source>
</evidence>
<dbReference type="InterPro" id="IPR011701">
    <property type="entry name" value="MFS"/>
</dbReference>
<evidence type="ECO:0000256" key="5">
    <source>
        <dbReference type="ARBA" id="ARBA00023136"/>
    </source>
</evidence>
<feature type="transmembrane region" description="Helical" evidence="6">
    <location>
        <begin position="82"/>
        <end position="101"/>
    </location>
</feature>
<dbReference type="RefSeq" id="WP_076475710.1">
    <property type="nucleotide sequence ID" value="NZ_FTNT01000001.1"/>
</dbReference>
<reference evidence="8 9" key="1">
    <citation type="submission" date="2017-01" db="EMBL/GenBank/DDBJ databases">
        <authorList>
            <person name="Mah S.A."/>
            <person name="Swanson W.J."/>
            <person name="Moy G.W."/>
            <person name="Vacquier V.D."/>
        </authorList>
    </citation>
    <scope>NUCLEOTIDE SEQUENCE [LARGE SCALE GENOMIC DNA]</scope>
    <source>
        <strain evidence="8 9">CPCC 203464</strain>
    </source>
</reference>
<dbReference type="PANTHER" id="PTHR43124:SF3">
    <property type="entry name" value="CHLORAMPHENICOL EFFLUX PUMP RV0191"/>
    <property type="match status" value="1"/>
</dbReference>
<feature type="transmembrane region" description="Helical" evidence="6">
    <location>
        <begin position="169"/>
        <end position="187"/>
    </location>
</feature>
<keyword evidence="2" id="KW-1003">Cell membrane</keyword>
<feature type="transmembrane region" description="Helical" evidence="6">
    <location>
        <begin position="301"/>
        <end position="322"/>
    </location>
</feature>
<keyword evidence="9" id="KW-1185">Reference proteome</keyword>
<dbReference type="SUPFAM" id="SSF103473">
    <property type="entry name" value="MFS general substrate transporter"/>
    <property type="match status" value="1"/>
</dbReference>
<name>A0A1N7CKI9_9NOCA</name>
<feature type="transmembrane region" description="Helical" evidence="6">
    <location>
        <begin position="334"/>
        <end position="353"/>
    </location>
</feature>
<feature type="transmembrane region" description="Helical" evidence="6">
    <location>
        <begin position="12"/>
        <end position="35"/>
    </location>
</feature>
<feature type="domain" description="Major facilitator superfamily (MFS) profile" evidence="7">
    <location>
        <begin position="17"/>
        <end position="385"/>
    </location>
</feature>
<evidence type="ECO:0000256" key="6">
    <source>
        <dbReference type="SAM" id="Phobius"/>
    </source>
</evidence>
<gene>
    <name evidence="8" type="ORF">SAMN05445060_0200</name>
</gene>
<dbReference type="GO" id="GO:0005886">
    <property type="term" value="C:plasma membrane"/>
    <property type="evidence" value="ECO:0007669"/>
    <property type="project" value="UniProtKB-SubCell"/>
</dbReference>
<protein>
    <submittedName>
        <fullName evidence="8">Predicted arabinose efflux permease, MFS family</fullName>
    </submittedName>
</protein>
<feature type="transmembrane region" description="Helical" evidence="6">
    <location>
        <begin position="250"/>
        <end position="269"/>
    </location>
</feature>
<dbReference type="AlphaFoldDB" id="A0A1N7CKI9"/>
<feature type="transmembrane region" description="Helical" evidence="6">
    <location>
        <begin position="359"/>
        <end position="380"/>
    </location>
</feature>
<keyword evidence="5 6" id="KW-0472">Membrane</keyword>
<proteinExistence type="predicted"/>
<dbReference type="PROSITE" id="PS50850">
    <property type="entry name" value="MFS"/>
    <property type="match status" value="1"/>
</dbReference>
<feature type="transmembrane region" description="Helical" evidence="6">
    <location>
        <begin position="276"/>
        <end position="295"/>
    </location>
</feature>
<keyword evidence="3 6" id="KW-0812">Transmembrane</keyword>
<evidence type="ECO:0000259" key="7">
    <source>
        <dbReference type="PROSITE" id="PS50850"/>
    </source>
</evidence>
<dbReference type="PANTHER" id="PTHR43124">
    <property type="entry name" value="PURINE EFFLUX PUMP PBUE"/>
    <property type="match status" value="1"/>
</dbReference>
<evidence type="ECO:0000256" key="4">
    <source>
        <dbReference type="ARBA" id="ARBA00022989"/>
    </source>
</evidence>
<evidence type="ECO:0000256" key="3">
    <source>
        <dbReference type="ARBA" id="ARBA00022692"/>
    </source>
</evidence>
<feature type="transmembrane region" description="Helical" evidence="6">
    <location>
        <begin position="55"/>
        <end position="75"/>
    </location>
</feature>
<evidence type="ECO:0000256" key="1">
    <source>
        <dbReference type="ARBA" id="ARBA00004651"/>
    </source>
</evidence>
<accession>A0A1N7CKI9</accession>
<dbReference type="Proteomes" id="UP000186218">
    <property type="component" value="Unassembled WGS sequence"/>
</dbReference>
<feature type="transmembrane region" description="Helical" evidence="6">
    <location>
        <begin position="141"/>
        <end position="163"/>
    </location>
</feature>
<dbReference type="OrthoDB" id="9797953at2"/>
<dbReference type="InterPro" id="IPR020846">
    <property type="entry name" value="MFS_dom"/>
</dbReference>
<dbReference type="Gene3D" id="1.20.1250.20">
    <property type="entry name" value="MFS general substrate transporter like domains"/>
    <property type="match status" value="1"/>
</dbReference>
<organism evidence="8 9">
    <name type="scientific">Williamsia sterculiae</name>
    <dbReference type="NCBI Taxonomy" id="1344003"/>
    <lineage>
        <taxon>Bacteria</taxon>
        <taxon>Bacillati</taxon>
        <taxon>Actinomycetota</taxon>
        <taxon>Actinomycetes</taxon>
        <taxon>Mycobacteriales</taxon>
        <taxon>Nocardiaceae</taxon>
        <taxon>Williamsia</taxon>
    </lineage>
</organism>
<keyword evidence="4 6" id="KW-1133">Transmembrane helix</keyword>
<dbReference type="Pfam" id="PF07690">
    <property type="entry name" value="MFS_1"/>
    <property type="match status" value="1"/>
</dbReference>
<dbReference type="STRING" id="1344003.SAMN05445060_0200"/>
<feature type="transmembrane region" description="Helical" evidence="6">
    <location>
        <begin position="107"/>
        <end position="129"/>
    </location>
</feature>
<dbReference type="InterPro" id="IPR036259">
    <property type="entry name" value="MFS_trans_sf"/>
</dbReference>